<evidence type="ECO:0000256" key="3">
    <source>
        <dbReference type="ARBA" id="ARBA00023242"/>
    </source>
</evidence>
<feature type="compositionally biased region" description="Low complexity" evidence="5">
    <location>
        <begin position="478"/>
        <end position="507"/>
    </location>
</feature>
<sequence>MSKSYFKNTTNVPLVLDSNKIDQIKIPNLKKQTKLKAVNSNYQLDKQGNNIDRNKKQNQKKKIPNLLISRRDFQKSEQEQEKQNEKKISNQNGISKTVPVSWQKKKKNVHKQKKHKLFEGLNKNKKPSQKKTKTKKKKKGWFQNPKVRGTDQTRNKSQKKNADLQKYINQQLNVFWMKYNTNPDCWPFVGPVDLEQFPEYKTVIQKPMDLSLIKLKLDTNQYCDDYSQLSNDFRLMFQNCKVFNEPYSIYYQIADKILKQFDDDWKDFEQDLKGCVSKWKEMKNNHPLRLTQNTNKQIKAIHKDYQIRPKKQKQPFQANSNNLINLKIDSRSRSTLKRKPKTGTTNVETTTNRDLKQNILKKKIKNEKNSKKKKPPAVSSSFSSDVSSYSSSSSLSLSTSNSLLSSFSSSSFSFSEESHSFGSISSYSTDVSSSELISSDSKLSMKNESLNKKKKKTKKNSKKNSKIQNNNKNKRKNNSNNKNNNNNNINNNNNNNNNSNNNIINKNNILLPNNSRKRSILKNKVINNFDSTKKKRKKINKTNYKKKFQEKQLPNYANLNKQINLTQINDVKYAHNKNNNQNGNNNNNITNAIMQGFKNYYNYDYNSPQSQNNHNSVHNNFIFNNNYSTRNLSNMSVEQTNNQNIHNSNLNLPIFNYQKTNNFKNKQKSFPKIVEIRKQSPKTRYNKIPTFQKIKTLYKNNPQNIQIINNNNLPMTSHNRVDLLTNKPETAQLFNHHKKQKQQISFNDITDQNNLISKTKIFKDNKSKYEKNIKTNNNSLMKQRKPFVNIEQKKTLVDNGFKYFFQQKPNKIRKKLEYFLKSNPQTEKYLKGIREGLKLSQQLSIHLLYLLHQSTSKQFKLFSIHPSLNSINLSTHSKNDPISKLDKSNQKKLQKKNNNNLIIKSNINTNTNNNTKNNNINNNNDNNNNNTNTNPNIKVNTNMHYHKEKVYDLLKDISKLEIKEREILYQMICKNFDQYVSVITNDNLEQNVEIDFSIMETKHLNYIINFMKKGKFQQRRYLNSIDIKDTEIERNIKNADFKNNYTNEIFLKEKKTQPIQQQQNNFLNSNHSNDKSYLLKNYDSKKERNSNILESFDMNNFYNQENNIRNENINIFSKQFQHQFNKQDKGNQNNKSKSSLLPNQNRNNTQSKRINENNKENCNGSGDDNNNNNVDHRNYNKRENSKELKEKSSMQNTPLEIIEFDFNTFETTHRKTTVLDFENIGLSTIDDPNTSINENNSFGNRNEHII</sequence>
<feature type="compositionally biased region" description="Low complexity" evidence="5">
    <location>
        <begin position="896"/>
        <end position="934"/>
    </location>
</feature>
<feature type="region of interest" description="Disordered" evidence="5">
    <location>
        <begin position="873"/>
        <end position="934"/>
    </location>
</feature>
<evidence type="ECO:0000256" key="1">
    <source>
        <dbReference type="ARBA" id="ARBA00004123"/>
    </source>
</evidence>
<feature type="compositionally biased region" description="Basic residues" evidence="5">
    <location>
        <begin position="123"/>
        <end position="140"/>
    </location>
</feature>
<dbReference type="SMART" id="SM00297">
    <property type="entry name" value="BROMO"/>
    <property type="match status" value="1"/>
</dbReference>
<keyword evidence="2 4" id="KW-0103">Bromodomain</keyword>
<keyword evidence="3" id="KW-0539">Nucleus</keyword>
<feature type="compositionally biased region" description="Basic and acidic residues" evidence="5">
    <location>
        <begin position="877"/>
        <end position="889"/>
    </location>
</feature>
<feature type="compositionally biased region" description="Basic and acidic residues" evidence="5">
    <location>
        <begin position="1174"/>
        <end position="1192"/>
    </location>
</feature>
<evidence type="ECO:0000313" key="7">
    <source>
        <dbReference type="EMBL" id="KAJ3429437.1"/>
    </source>
</evidence>
<feature type="compositionally biased region" description="Basic residues" evidence="5">
    <location>
        <begin position="359"/>
        <end position="375"/>
    </location>
</feature>
<dbReference type="PRINTS" id="PR00503">
    <property type="entry name" value="BROMODOMAIN"/>
</dbReference>
<name>A0AAV7YNE0_9EUKA</name>
<dbReference type="GO" id="GO:0000785">
    <property type="term" value="C:chromatin"/>
    <property type="evidence" value="ECO:0007669"/>
    <property type="project" value="TreeGrafter"/>
</dbReference>
<evidence type="ECO:0000256" key="2">
    <source>
        <dbReference type="ARBA" id="ARBA00023117"/>
    </source>
</evidence>
<dbReference type="AlphaFoldDB" id="A0AAV7YNE0"/>
<feature type="region of interest" description="Disordered" evidence="5">
    <location>
        <begin position="1124"/>
        <end position="1194"/>
    </location>
</feature>
<organism evidence="7 8">
    <name type="scientific">Anaeramoeba flamelloides</name>
    <dbReference type="NCBI Taxonomy" id="1746091"/>
    <lineage>
        <taxon>Eukaryota</taxon>
        <taxon>Metamonada</taxon>
        <taxon>Anaeramoebidae</taxon>
        <taxon>Anaeramoeba</taxon>
    </lineage>
</organism>
<protein>
    <submittedName>
        <fullName evidence="7">Transcription intermediary factor</fullName>
    </submittedName>
</protein>
<proteinExistence type="predicted"/>
<evidence type="ECO:0000313" key="8">
    <source>
        <dbReference type="Proteomes" id="UP001146793"/>
    </source>
</evidence>
<feature type="compositionally biased region" description="Basic and acidic residues" evidence="5">
    <location>
        <begin position="69"/>
        <end position="88"/>
    </location>
</feature>
<feature type="compositionally biased region" description="Low complexity" evidence="5">
    <location>
        <begin position="1161"/>
        <end position="1173"/>
    </location>
</feature>
<dbReference type="Pfam" id="PF00439">
    <property type="entry name" value="Bromodomain"/>
    <property type="match status" value="1"/>
</dbReference>
<feature type="region of interest" description="Disordered" evidence="5">
    <location>
        <begin position="45"/>
        <end position="161"/>
    </location>
</feature>
<feature type="compositionally biased region" description="Basic residues" evidence="5">
    <location>
        <begin position="103"/>
        <end position="116"/>
    </location>
</feature>
<feature type="region of interest" description="Disordered" evidence="5">
    <location>
        <begin position="436"/>
        <end position="507"/>
    </location>
</feature>
<comment type="subcellular location">
    <subcellularLocation>
        <location evidence="1">Nucleus</location>
    </subcellularLocation>
</comment>
<dbReference type="InterPro" id="IPR036427">
    <property type="entry name" value="Bromodomain-like_sf"/>
</dbReference>
<dbReference type="Gene3D" id="1.20.920.10">
    <property type="entry name" value="Bromodomain-like"/>
    <property type="match status" value="1"/>
</dbReference>
<dbReference type="PROSITE" id="PS50014">
    <property type="entry name" value="BROMODOMAIN_2"/>
    <property type="match status" value="1"/>
</dbReference>
<accession>A0AAV7YNE0</accession>
<evidence type="ECO:0000259" key="6">
    <source>
        <dbReference type="PROSITE" id="PS50014"/>
    </source>
</evidence>
<dbReference type="GO" id="GO:0005634">
    <property type="term" value="C:nucleus"/>
    <property type="evidence" value="ECO:0007669"/>
    <property type="project" value="UniProtKB-SubCell"/>
</dbReference>
<feature type="domain" description="Bromo" evidence="6">
    <location>
        <begin position="180"/>
        <end position="251"/>
    </location>
</feature>
<feature type="compositionally biased region" description="Polar residues" evidence="5">
    <location>
        <begin position="314"/>
        <end position="324"/>
    </location>
</feature>
<feature type="region of interest" description="Disordered" evidence="5">
    <location>
        <begin position="309"/>
        <end position="386"/>
    </location>
</feature>
<dbReference type="Proteomes" id="UP001146793">
    <property type="component" value="Unassembled WGS sequence"/>
</dbReference>
<feature type="compositionally biased region" description="Basic residues" evidence="5">
    <location>
        <begin position="452"/>
        <end position="465"/>
    </location>
</feature>
<reference evidence="7" key="1">
    <citation type="submission" date="2022-08" db="EMBL/GenBank/DDBJ databases">
        <title>Novel sulphate-reducing endosymbionts in the free-living metamonad Anaeramoeba.</title>
        <authorList>
            <person name="Jerlstrom-Hultqvist J."/>
            <person name="Cepicka I."/>
            <person name="Gallot-Lavallee L."/>
            <person name="Salas-Leiva D."/>
            <person name="Curtis B.A."/>
            <person name="Zahonova K."/>
            <person name="Pipaliya S."/>
            <person name="Dacks J."/>
            <person name="Roger A.J."/>
        </authorList>
    </citation>
    <scope>NUCLEOTIDE SEQUENCE</scope>
    <source>
        <strain evidence="7">Busselton2</strain>
    </source>
</reference>
<feature type="compositionally biased region" description="Polar residues" evidence="5">
    <location>
        <begin position="1124"/>
        <end position="1152"/>
    </location>
</feature>
<dbReference type="PANTHER" id="PTHR45915">
    <property type="entry name" value="TRANSCRIPTION INTERMEDIARY FACTOR"/>
    <property type="match status" value="1"/>
</dbReference>
<gene>
    <name evidence="7" type="ORF">M0812_24784</name>
</gene>
<dbReference type="EMBL" id="JANTQA010000057">
    <property type="protein sequence ID" value="KAJ3429437.1"/>
    <property type="molecule type" value="Genomic_DNA"/>
</dbReference>
<comment type="caution">
    <text evidence="7">The sequence shown here is derived from an EMBL/GenBank/DDBJ whole genome shotgun (WGS) entry which is preliminary data.</text>
</comment>
<evidence type="ECO:0000256" key="4">
    <source>
        <dbReference type="PROSITE-ProRule" id="PRU00035"/>
    </source>
</evidence>
<dbReference type="SUPFAM" id="SSF47370">
    <property type="entry name" value="Bromodomain"/>
    <property type="match status" value="1"/>
</dbReference>
<dbReference type="PANTHER" id="PTHR45915:SF2">
    <property type="entry name" value="TOUTATIS, ISOFORM E"/>
    <property type="match status" value="1"/>
</dbReference>
<dbReference type="InterPro" id="IPR001487">
    <property type="entry name" value="Bromodomain"/>
</dbReference>
<evidence type="ECO:0000256" key="5">
    <source>
        <dbReference type="SAM" id="MobiDB-lite"/>
    </source>
</evidence>